<dbReference type="InterPro" id="IPR010388">
    <property type="entry name" value="Anaerobic_Co-chelatase"/>
</dbReference>
<dbReference type="GO" id="GO:0016852">
    <property type="term" value="F:sirohydrochlorin cobaltochelatase activity"/>
    <property type="evidence" value="ECO:0007669"/>
    <property type="project" value="InterPro"/>
</dbReference>
<sequence>MKRLRHYNQGTAIVLSCFGSVVAQQRYQDLIRQVQKRYPQTEVRIAVSSRMVMKKLAEKGEACQHLPAVLASLDMAGYQRILVVSCYLFPTDEHKQAGLIVEGFQHFSLSAIDFTPAIIHHTHRANDLLAALNRRFEQGSDINLFVHHGSPYLDNPGHQAISYCDTLLSQLSAKNLSCSLEGAMPFELLKSAIEHRASGAARPVLRIVPLLLVSGNHFVNDMAEIQAQLSDVCDVQIAEGEQGEAFHLLALDEVTDIIFKQIEQGLTRLKVPAEELHCG</sequence>
<dbReference type="GO" id="GO:0019251">
    <property type="term" value="P:anaerobic cobalamin biosynthetic process"/>
    <property type="evidence" value="ECO:0007669"/>
    <property type="project" value="InterPro"/>
</dbReference>
<accession>A0A1M6ACF0</accession>
<dbReference type="PROSITE" id="PS51257">
    <property type="entry name" value="PROKAR_LIPOPROTEIN"/>
    <property type="match status" value="1"/>
</dbReference>
<gene>
    <name evidence="1" type="ORF">VA7868_03539</name>
</gene>
<evidence type="ECO:0000313" key="2">
    <source>
        <dbReference type="Proteomes" id="UP000184608"/>
    </source>
</evidence>
<dbReference type="STRING" id="1216006.VA7868_03539"/>
<evidence type="ECO:0000313" key="1">
    <source>
        <dbReference type="EMBL" id="SHI34091.1"/>
    </source>
</evidence>
<dbReference type="RefSeq" id="WP_073605140.1">
    <property type="nucleotide sequence ID" value="NZ_FQXZ01000039.1"/>
</dbReference>
<dbReference type="SUPFAM" id="SSF53800">
    <property type="entry name" value="Chelatase"/>
    <property type="match status" value="1"/>
</dbReference>
<keyword evidence="2" id="KW-1185">Reference proteome</keyword>
<dbReference type="Gene3D" id="3.40.50.1400">
    <property type="match status" value="2"/>
</dbReference>
<dbReference type="AlphaFoldDB" id="A0A1M6ACF0"/>
<protein>
    <submittedName>
        <fullName evidence="1">Cobalt chelatase (CbiK)</fullName>
    </submittedName>
</protein>
<proteinExistence type="predicted"/>
<name>A0A1M6ACF0_9VIBR</name>
<dbReference type="Pfam" id="PF06180">
    <property type="entry name" value="CbiK"/>
    <property type="match status" value="1"/>
</dbReference>
<dbReference type="OrthoDB" id="5858726at2"/>
<dbReference type="Proteomes" id="UP000184608">
    <property type="component" value="Unassembled WGS sequence"/>
</dbReference>
<reference evidence="1 2" key="1">
    <citation type="submission" date="2016-11" db="EMBL/GenBank/DDBJ databases">
        <authorList>
            <person name="Jaros S."/>
            <person name="Januszkiewicz K."/>
            <person name="Wedrychowicz H."/>
        </authorList>
    </citation>
    <scope>NUCLEOTIDE SEQUENCE [LARGE SCALE GENOMIC DNA]</scope>
    <source>
        <strain evidence="1 2">CECT 7868</strain>
    </source>
</reference>
<dbReference type="EMBL" id="FQXZ01000039">
    <property type="protein sequence ID" value="SHI34091.1"/>
    <property type="molecule type" value="Genomic_DNA"/>
</dbReference>
<organism evidence="1 2">
    <name type="scientific">Vibrio aerogenes CECT 7868</name>
    <dbReference type="NCBI Taxonomy" id="1216006"/>
    <lineage>
        <taxon>Bacteria</taxon>
        <taxon>Pseudomonadati</taxon>
        <taxon>Pseudomonadota</taxon>
        <taxon>Gammaproteobacteria</taxon>
        <taxon>Vibrionales</taxon>
        <taxon>Vibrionaceae</taxon>
        <taxon>Vibrio</taxon>
    </lineage>
</organism>